<keyword evidence="7 9" id="KW-0472">Membrane</keyword>
<feature type="transmembrane region" description="Helical" evidence="9">
    <location>
        <begin position="66"/>
        <end position="85"/>
    </location>
</feature>
<dbReference type="Pfam" id="PF00854">
    <property type="entry name" value="PTR2"/>
    <property type="match status" value="1"/>
</dbReference>
<protein>
    <submittedName>
        <fullName evidence="10">SLC15A4 protein</fullName>
    </submittedName>
</protein>
<dbReference type="Gene3D" id="1.20.1250.20">
    <property type="entry name" value="MFS general substrate transporter like domains"/>
    <property type="match status" value="1"/>
</dbReference>
<evidence type="ECO:0000256" key="4">
    <source>
        <dbReference type="ARBA" id="ARBA00022847"/>
    </source>
</evidence>
<feature type="transmembrane region" description="Helical" evidence="9">
    <location>
        <begin position="130"/>
        <end position="153"/>
    </location>
</feature>
<name>A0A8J9Z3D8_BRALA</name>
<feature type="transmembrane region" description="Helical" evidence="9">
    <location>
        <begin position="92"/>
        <end position="110"/>
    </location>
</feature>
<proteinExistence type="inferred from homology"/>
<evidence type="ECO:0000256" key="3">
    <source>
        <dbReference type="ARBA" id="ARBA00022692"/>
    </source>
</evidence>
<feature type="transmembrane region" description="Helical" evidence="9">
    <location>
        <begin position="174"/>
        <end position="196"/>
    </location>
</feature>
<feature type="transmembrane region" description="Helical" evidence="9">
    <location>
        <begin position="344"/>
        <end position="366"/>
    </location>
</feature>
<dbReference type="AlphaFoldDB" id="A0A8J9Z3D8"/>
<feature type="transmembrane region" description="Helical" evidence="9">
    <location>
        <begin position="202"/>
        <end position="223"/>
    </location>
</feature>
<feature type="transmembrane region" description="Helical" evidence="9">
    <location>
        <begin position="441"/>
        <end position="460"/>
    </location>
</feature>
<evidence type="ECO:0000313" key="10">
    <source>
        <dbReference type="EMBL" id="CAH1246943.1"/>
    </source>
</evidence>
<evidence type="ECO:0000256" key="8">
    <source>
        <dbReference type="SAM" id="MobiDB-lite"/>
    </source>
</evidence>
<feature type="transmembrane region" description="Helical" evidence="9">
    <location>
        <begin position="387"/>
        <end position="407"/>
    </location>
</feature>
<dbReference type="Proteomes" id="UP000838412">
    <property type="component" value="Chromosome 15"/>
</dbReference>
<evidence type="ECO:0000256" key="5">
    <source>
        <dbReference type="ARBA" id="ARBA00022856"/>
    </source>
</evidence>
<dbReference type="SUPFAM" id="SSF103473">
    <property type="entry name" value="MFS general substrate transporter"/>
    <property type="match status" value="1"/>
</dbReference>
<feature type="transmembrane region" description="Helical" evidence="9">
    <location>
        <begin position="517"/>
        <end position="537"/>
    </location>
</feature>
<sequence>MESHERLLPLPRATVQAATSASRWAVACVMLTELFERAAFFGISDNMQIFCELKCFPAKYHDPLKFTWIFSGFAYAMNIFGGWLADTALRRFSAILSSLLVYTAGTLFLVGSAQACDDTNDEDNTVPALYVTGLCLVVLGTGGSQSNLGLYGAEQFRDTGDESEQERKVHRYFLWYYWCRNFGSVIAYTLVTYYLYQTDHHVYGYAAISVAVTLAAIFFWSGYKRYRQEPQKEQLFKILIGIVSNRTETTQQSRNVSSMRDQSYSTSVDSSNEDRDLLRWLDRAKRSKGGRYPDEEVDDIKQLLSILGIFLTMLVYFTLYSQMSTTYLIQSRYLRLPELDKDDFFYSTIVVSLINPVSILLMVPLMDMVVYPCLNKSGWRPTYLQRMGVGMFLSMLSVTAAGAVEVYRGKVHRQGSVFHQNISGQVYNATDLSVFIQVPQFFLSGVSEIMAVVTGFHFAYTQAPRRMKGTVMGLFLLMFGLGSYLSIGIASAFNITVEGIGSPRRLNINLNNSHAERFLFFLAGLMFLDLGLFWVLARRSVDVPSLLHAQSRGEDKTIKVIKEVSNDLIRYYSSSWV</sequence>
<evidence type="ECO:0000256" key="1">
    <source>
        <dbReference type="ARBA" id="ARBA00004141"/>
    </source>
</evidence>
<keyword evidence="5" id="KW-0571">Peptide transport</keyword>
<dbReference type="GO" id="GO:0016020">
    <property type="term" value="C:membrane"/>
    <property type="evidence" value="ECO:0007669"/>
    <property type="project" value="UniProtKB-SubCell"/>
</dbReference>
<dbReference type="InterPro" id="IPR000109">
    <property type="entry name" value="POT_fam"/>
</dbReference>
<keyword evidence="3 9" id="KW-0812">Transmembrane</keyword>
<dbReference type="OrthoDB" id="8904098at2759"/>
<keyword evidence="11" id="KW-1185">Reference proteome</keyword>
<feature type="region of interest" description="Disordered" evidence="8">
    <location>
        <begin position="251"/>
        <end position="270"/>
    </location>
</feature>
<keyword evidence="6 9" id="KW-1133">Transmembrane helix</keyword>
<reference evidence="10" key="1">
    <citation type="submission" date="2022-01" db="EMBL/GenBank/DDBJ databases">
        <authorList>
            <person name="Braso-Vives M."/>
        </authorList>
    </citation>
    <scope>NUCLEOTIDE SEQUENCE</scope>
</reference>
<accession>A0A8J9Z3D8</accession>
<evidence type="ECO:0000256" key="2">
    <source>
        <dbReference type="ARBA" id="ARBA00005982"/>
    </source>
</evidence>
<dbReference type="GO" id="GO:0015833">
    <property type="term" value="P:peptide transport"/>
    <property type="evidence" value="ECO:0007669"/>
    <property type="project" value="UniProtKB-KW"/>
</dbReference>
<evidence type="ECO:0000256" key="6">
    <source>
        <dbReference type="ARBA" id="ARBA00022989"/>
    </source>
</evidence>
<evidence type="ECO:0000313" key="11">
    <source>
        <dbReference type="Proteomes" id="UP000838412"/>
    </source>
</evidence>
<dbReference type="EMBL" id="OV696700">
    <property type="protein sequence ID" value="CAH1246943.1"/>
    <property type="molecule type" value="Genomic_DNA"/>
</dbReference>
<comment type="similarity">
    <text evidence="2">Belongs to the major facilitator superfamily. Proton-dependent oligopeptide transporter (POT/PTR) (TC 2.A.17) family.</text>
</comment>
<organism evidence="10 11">
    <name type="scientific">Branchiostoma lanceolatum</name>
    <name type="common">Common lancelet</name>
    <name type="synonym">Amphioxus lanceolatum</name>
    <dbReference type="NCBI Taxonomy" id="7740"/>
    <lineage>
        <taxon>Eukaryota</taxon>
        <taxon>Metazoa</taxon>
        <taxon>Chordata</taxon>
        <taxon>Cephalochordata</taxon>
        <taxon>Leptocardii</taxon>
        <taxon>Amphioxiformes</taxon>
        <taxon>Branchiostomatidae</taxon>
        <taxon>Branchiostoma</taxon>
    </lineage>
</organism>
<evidence type="ECO:0000256" key="9">
    <source>
        <dbReference type="SAM" id="Phobius"/>
    </source>
</evidence>
<keyword evidence="4" id="KW-0769">Symport</keyword>
<gene>
    <name evidence="10" type="primary">SLC15A4</name>
    <name evidence="10" type="ORF">BLAG_LOCUS8780</name>
</gene>
<comment type="subcellular location">
    <subcellularLocation>
        <location evidence="1">Membrane</location>
        <topology evidence="1">Multi-pass membrane protein</topology>
    </subcellularLocation>
</comment>
<keyword evidence="4" id="KW-0813">Transport</keyword>
<dbReference type="GO" id="GO:0015293">
    <property type="term" value="F:symporter activity"/>
    <property type="evidence" value="ECO:0007669"/>
    <property type="project" value="UniProtKB-KW"/>
</dbReference>
<feature type="transmembrane region" description="Helical" evidence="9">
    <location>
        <begin position="472"/>
        <end position="497"/>
    </location>
</feature>
<dbReference type="PANTHER" id="PTHR11654">
    <property type="entry name" value="OLIGOPEPTIDE TRANSPORTER-RELATED"/>
    <property type="match status" value="1"/>
</dbReference>
<feature type="transmembrane region" description="Helical" evidence="9">
    <location>
        <begin position="303"/>
        <end position="324"/>
    </location>
</feature>
<evidence type="ECO:0000256" key="7">
    <source>
        <dbReference type="ARBA" id="ARBA00023136"/>
    </source>
</evidence>
<dbReference type="InterPro" id="IPR036259">
    <property type="entry name" value="MFS_trans_sf"/>
</dbReference>
<keyword evidence="5" id="KW-0653">Protein transport</keyword>